<dbReference type="OrthoDB" id="428427at2"/>
<proteinExistence type="predicted"/>
<dbReference type="PANTHER" id="PTHR34107:SF2">
    <property type="entry name" value="SLL0888 PROTEIN"/>
    <property type="match status" value="1"/>
</dbReference>
<sequence length="119" mass="13769">MTTTTVRIPDVVVIPLEPWRELQHREAIIELNEPPPLLVVEVVSESTKHTDYRAKRSEYSVLDIPEYWMVDPLEAKVTRLTLVEGWYDPTEYKRSDRVHSDLFPNLGLTAQQVLNGNVI</sequence>
<dbReference type="InterPro" id="IPR012296">
    <property type="entry name" value="Nuclease_put_TT1808"/>
</dbReference>
<dbReference type="eggNOG" id="COG4636">
    <property type="taxonomic scope" value="Bacteria"/>
</dbReference>
<feature type="domain" description="Putative restriction endonuclease" evidence="1">
    <location>
        <begin position="5"/>
        <end position="110"/>
    </location>
</feature>
<name>B4VLT7_9CYAN</name>
<reference evidence="2 3" key="1">
    <citation type="submission" date="2008-07" db="EMBL/GenBank/DDBJ databases">
        <authorList>
            <person name="Tandeau de Marsac N."/>
            <person name="Ferriera S."/>
            <person name="Johnson J."/>
            <person name="Kravitz S."/>
            <person name="Beeson K."/>
            <person name="Sutton G."/>
            <person name="Rogers Y.-H."/>
            <person name="Friedman R."/>
            <person name="Frazier M."/>
            <person name="Venter J.C."/>
        </authorList>
    </citation>
    <scope>NUCLEOTIDE SEQUENCE [LARGE SCALE GENOMIC DNA]</scope>
    <source>
        <strain evidence="2 3">PCC 7420</strain>
    </source>
</reference>
<dbReference type="Proteomes" id="UP000003835">
    <property type="component" value="Unassembled WGS sequence"/>
</dbReference>
<dbReference type="Pfam" id="PF05685">
    <property type="entry name" value="Uma2"/>
    <property type="match status" value="1"/>
</dbReference>
<protein>
    <recommendedName>
        <fullName evidence="1">Putative restriction endonuclease domain-containing protein</fullName>
    </recommendedName>
</protein>
<dbReference type="SUPFAM" id="SSF52980">
    <property type="entry name" value="Restriction endonuclease-like"/>
    <property type="match status" value="1"/>
</dbReference>
<evidence type="ECO:0000313" key="2">
    <source>
        <dbReference type="EMBL" id="EDX77261.1"/>
    </source>
</evidence>
<dbReference type="AlphaFoldDB" id="B4VLT7"/>
<dbReference type="RefSeq" id="WP_006099374.1">
    <property type="nucleotide sequence ID" value="NZ_DS989844.1"/>
</dbReference>
<dbReference type="InterPro" id="IPR011335">
    <property type="entry name" value="Restrct_endonuc-II-like"/>
</dbReference>
<dbReference type="PANTHER" id="PTHR34107">
    <property type="entry name" value="SLL0198 PROTEIN-RELATED"/>
    <property type="match status" value="1"/>
</dbReference>
<gene>
    <name evidence="2" type="ORF">MC7420_398</name>
</gene>
<organism evidence="2 3">
    <name type="scientific">Coleofasciculus chthonoplastes PCC 7420</name>
    <dbReference type="NCBI Taxonomy" id="118168"/>
    <lineage>
        <taxon>Bacteria</taxon>
        <taxon>Bacillati</taxon>
        <taxon>Cyanobacteriota</taxon>
        <taxon>Cyanophyceae</taxon>
        <taxon>Coleofasciculales</taxon>
        <taxon>Coleofasciculaceae</taxon>
        <taxon>Coleofasciculus</taxon>
    </lineage>
</organism>
<dbReference type="HOGENOM" id="CLU_2057382_0_0_3"/>
<evidence type="ECO:0000313" key="3">
    <source>
        <dbReference type="Proteomes" id="UP000003835"/>
    </source>
</evidence>
<dbReference type="EMBL" id="DS989844">
    <property type="protein sequence ID" value="EDX77261.1"/>
    <property type="molecule type" value="Genomic_DNA"/>
</dbReference>
<keyword evidence="3" id="KW-1185">Reference proteome</keyword>
<evidence type="ECO:0000259" key="1">
    <source>
        <dbReference type="Pfam" id="PF05685"/>
    </source>
</evidence>
<dbReference type="CDD" id="cd06260">
    <property type="entry name" value="DUF820-like"/>
    <property type="match status" value="1"/>
</dbReference>
<dbReference type="Gene3D" id="3.90.1570.10">
    <property type="entry name" value="tt1808, chain A"/>
    <property type="match status" value="1"/>
</dbReference>
<accession>B4VLT7</accession>
<dbReference type="STRING" id="118168.MC7420_398"/>
<dbReference type="InterPro" id="IPR008538">
    <property type="entry name" value="Uma2"/>
</dbReference>